<gene>
    <name evidence="3" type="ORF">GA0111570_11455</name>
</gene>
<comment type="similarity">
    <text evidence="1 2">Belongs to the phD/YefM antitoxin family.</text>
</comment>
<dbReference type="Pfam" id="PF02604">
    <property type="entry name" value="PhdYeFM_antitox"/>
    <property type="match status" value="1"/>
</dbReference>
<dbReference type="InterPro" id="IPR036165">
    <property type="entry name" value="YefM-like_sf"/>
</dbReference>
<protein>
    <recommendedName>
        <fullName evidence="2">Antitoxin</fullName>
    </recommendedName>
</protein>
<organism evidence="3 4">
    <name type="scientific">Raineyella antarctica</name>
    <dbReference type="NCBI Taxonomy" id="1577474"/>
    <lineage>
        <taxon>Bacteria</taxon>
        <taxon>Bacillati</taxon>
        <taxon>Actinomycetota</taxon>
        <taxon>Actinomycetes</taxon>
        <taxon>Propionibacteriales</taxon>
        <taxon>Propionibacteriaceae</taxon>
        <taxon>Raineyella</taxon>
    </lineage>
</organism>
<dbReference type="Gene3D" id="3.40.1620.10">
    <property type="entry name" value="YefM-like domain"/>
    <property type="match status" value="1"/>
</dbReference>
<comment type="function">
    <text evidence="2">Antitoxin component of a type II toxin-antitoxin (TA) system.</text>
</comment>
<sequence length="89" mass="10086">MLRRSYIGGVKTISQREMRNESGRVLREVEQGQEFTVTRRGAPVARLVPYRDTAAGFRPARRPAVFSVTELVHSAVSSDEILAELRDER</sequence>
<evidence type="ECO:0000256" key="2">
    <source>
        <dbReference type="RuleBase" id="RU362080"/>
    </source>
</evidence>
<dbReference type="STRING" id="1577474.GA0111570_11455"/>
<name>A0A1G6I6I6_9ACTN</name>
<accession>A0A1G6I6I6</accession>
<dbReference type="SUPFAM" id="SSF143120">
    <property type="entry name" value="YefM-like"/>
    <property type="match status" value="1"/>
</dbReference>
<evidence type="ECO:0000313" key="3">
    <source>
        <dbReference type="EMBL" id="SDC02038.1"/>
    </source>
</evidence>
<evidence type="ECO:0000313" key="4">
    <source>
        <dbReference type="Proteomes" id="UP000199086"/>
    </source>
</evidence>
<dbReference type="NCBIfam" id="TIGR01552">
    <property type="entry name" value="phd_fam"/>
    <property type="match status" value="1"/>
</dbReference>
<evidence type="ECO:0000256" key="1">
    <source>
        <dbReference type="ARBA" id="ARBA00009981"/>
    </source>
</evidence>
<dbReference type="InterPro" id="IPR006442">
    <property type="entry name" value="Antitoxin_Phd/YefM"/>
</dbReference>
<dbReference type="EMBL" id="FMYF01000014">
    <property type="protein sequence ID" value="SDC02038.1"/>
    <property type="molecule type" value="Genomic_DNA"/>
</dbReference>
<dbReference type="Proteomes" id="UP000199086">
    <property type="component" value="Unassembled WGS sequence"/>
</dbReference>
<proteinExistence type="inferred from homology"/>
<keyword evidence="4" id="KW-1185">Reference proteome</keyword>
<dbReference type="AlphaFoldDB" id="A0A1G6I6I6"/>
<reference evidence="3 4" key="1">
    <citation type="submission" date="2016-06" db="EMBL/GenBank/DDBJ databases">
        <authorList>
            <person name="Olsen C.W."/>
            <person name="Carey S."/>
            <person name="Hinshaw L."/>
            <person name="Karasin A.I."/>
        </authorList>
    </citation>
    <scope>NUCLEOTIDE SEQUENCE [LARGE SCALE GENOMIC DNA]</scope>
    <source>
        <strain evidence="3 4">LZ-22</strain>
    </source>
</reference>